<dbReference type="EMBL" id="KK852605">
    <property type="protein sequence ID" value="KDR20431.1"/>
    <property type="molecule type" value="Genomic_DNA"/>
</dbReference>
<protein>
    <submittedName>
        <fullName evidence="1">Uncharacterized protein</fullName>
    </submittedName>
</protein>
<name>A0A067R9S0_ZOONE</name>
<organism evidence="1 2">
    <name type="scientific">Zootermopsis nevadensis</name>
    <name type="common">Dampwood termite</name>
    <dbReference type="NCBI Taxonomy" id="136037"/>
    <lineage>
        <taxon>Eukaryota</taxon>
        <taxon>Metazoa</taxon>
        <taxon>Ecdysozoa</taxon>
        <taxon>Arthropoda</taxon>
        <taxon>Hexapoda</taxon>
        <taxon>Insecta</taxon>
        <taxon>Pterygota</taxon>
        <taxon>Neoptera</taxon>
        <taxon>Polyneoptera</taxon>
        <taxon>Dictyoptera</taxon>
        <taxon>Blattodea</taxon>
        <taxon>Blattoidea</taxon>
        <taxon>Termitoidae</taxon>
        <taxon>Termopsidae</taxon>
        <taxon>Zootermopsis</taxon>
    </lineage>
</organism>
<sequence>MRGSQSTGDSHTKPKKHAFITFLPSASMTFNGISLRASLFGTFQISLACEVQLGTEDSRCIQHALQVWLGLVSRNTNGTLEHPHKSTMAKPSLNLVHNIQLTDASILSTKSRYVDQMIREATEIQLYPKNVNKEEILHLGQSWKSLFQRM</sequence>
<reference evidence="1 2" key="1">
    <citation type="journal article" date="2014" name="Nat. Commun.">
        <title>Molecular traces of alternative social organization in a termite genome.</title>
        <authorList>
            <person name="Terrapon N."/>
            <person name="Li C."/>
            <person name="Robertson H.M."/>
            <person name="Ji L."/>
            <person name="Meng X."/>
            <person name="Booth W."/>
            <person name="Chen Z."/>
            <person name="Childers C.P."/>
            <person name="Glastad K.M."/>
            <person name="Gokhale K."/>
            <person name="Gowin J."/>
            <person name="Gronenberg W."/>
            <person name="Hermansen R.A."/>
            <person name="Hu H."/>
            <person name="Hunt B.G."/>
            <person name="Huylmans A.K."/>
            <person name="Khalil S.M."/>
            <person name="Mitchell R.D."/>
            <person name="Munoz-Torres M.C."/>
            <person name="Mustard J.A."/>
            <person name="Pan H."/>
            <person name="Reese J.T."/>
            <person name="Scharf M.E."/>
            <person name="Sun F."/>
            <person name="Vogel H."/>
            <person name="Xiao J."/>
            <person name="Yang W."/>
            <person name="Yang Z."/>
            <person name="Yang Z."/>
            <person name="Zhou J."/>
            <person name="Zhu J."/>
            <person name="Brent C.S."/>
            <person name="Elsik C.G."/>
            <person name="Goodisman M.A."/>
            <person name="Liberles D.A."/>
            <person name="Roe R.M."/>
            <person name="Vargo E.L."/>
            <person name="Vilcinskas A."/>
            <person name="Wang J."/>
            <person name="Bornberg-Bauer E."/>
            <person name="Korb J."/>
            <person name="Zhang G."/>
            <person name="Liebig J."/>
        </authorList>
    </citation>
    <scope>NUCLEOTIDE SEQUENCE [LARGE SCALE GENOMIC DNA]</scope>
    <source>
        <tissue evidence="1">Whole organism</tissue>
    </source>
</reference>
<dbReference type="InParanoid" id="A0A067R9S0"/>
<proteinExistence type="predicted"/>
<keyword evidence="2" id="KW-1185">Reference proteome</keyword>
<evidence type="ECO:0000313" key="2">
    <source>
        <dbReference type="Proteomes" id="UP000027135"/>
    </source>
</evidence>
<dbReference type="Proteomes" id="UP000027135">
    <property type="component" value="Unassembled WGS sequence"/>
</dbReference>
<dbReference type="AlphaFoldDB" id="A0A067R9S0"/>
<gene>
    <name evidence="1" type="ORF">L798_04967</name>
</gene>
<accession>A0A067R9S0</accession>
<evidence type="ECO:0000313" key="1">
    <source>
        <dbReference type="EMBL" id="KDR20431.1"/>
    </source>
</evidence>